<dbReference type="GO" id="GO:0006897">
    <property type="term" value="P:endocytosis"/>
    <property type="evidence" value="ECO:0007669"/>
    <property type="project" value="UniProtKB-KW"/>
</dbReference>
<keyword evidence="16" id="KW-0407">Ion channel</keyword>
<keyword evidence="12 21" id="KW-1133">Transmembrane helix</keyword>
<protein>
    <recommendedName>
        <fullName evidence="4">Calcium channel flower</fullName>
    </recommendedName>
</protein>
<organism evidence="22 23">
    <name type="scientific">Eumeta variegata</name>
    <name type="common">Bagworm moth</name>
    <name type="synonym">Eumeta japonica</name>
    <dbReference type="NCBI Taxonomy" id="151549"/>
    <lineage>
        <taxon>Eukaryota</taxon>
        <taxon>Metazoa</taxon>
        <taxon>Ecdysozoa</taxon>
        <taxon>Arthropoda</taxon>
        <taxon>Hexapoda</taxon>
        <taxon>Insecta</taxon>
        <taxon>Pterygota</taxon>
        <taxon>Neoptera</taxon>
        <taxon>Endopterygota</taxon>
        <taxon>Lepidoptera</taxon>
        <taxon>Glossata</taxon>
        <taxon>Ditrysia</taxon>
        <taxon>Tineoidea</taxon>
        <taxon>Psychidae</taxon>
        <taxon>Oiketicinae</taxon>
        <taxon>Eumeta</taxon>
    </lineage>
</organism>
<evidence type="ECO:0000256" key="7">
    <source>
        <dbReference type="ARBA" id="ARBA00022583"/>
    </source>
</evidence>
<dbReference type="Pfam" id="PF10233">
    <property type="entry name" value="Cg6151-P"/>
    <property type="match status" value="1"/>
</dbReference>
<evidence type="ECO:0000256" key="11">
    <source>
        <dbReference type="ARBA" id="ARBA00022837"/>
    </source>
</evidence>
<keyword evidence="7" id="KW-0254">Endocytosis</keyword>
<comment type="caution">
    <text evidence="22">The sequence shown here is derived from an EMBL/GenBank/DDBJ whole genome shotgun (WGS) entry which is preliminary data.</text>
</comment>
<comment type="subcellular location">
    <subcellularLocation>
        <location evidence="2">Cytoplasmic vesicle</location>
        <location evidence="2">Secretory vesicle</location>
        <location evidence="2">Synaptic vesicle membrane</location>
        <topology evidence="2">Multi-pass membrane protein</topology>
    </subcellularLocation>
    <subcellularLocation>
        <location evidence="1">Endosome</location>
    </subcellularLocation>
    <subcellularLocation>
        <location evidence="18">Presynaptic cell membrane</location>
    </subcellularLocation>
</comment>
<feature type="region of interest" description="Disordered" evidence="20">
    <location>
        <begin position="213"/>
        <end position="233"/>
    </location>
</feature>
<comment type="similarity">
    <text evidence="3">Belongs to the calcium channel flower family.</text>
</comment>
<proteinExistence type="inferred from homology"/>
<keyword evidence="23" id="KW-1185">Reference proteome</keyword>
<evidence type="ECO:0000256" key="4">
    <source>
        <dbReference type="ARBA" id="ARBA00016120"/>
    </source>
</evidence>
<keyword evidence="17" id="KW-0968">Cytoplasmic vesicle</keyword>
<dbReference type="OrthoDB" id="9934994at2759"/>
<evidence type="ECO:0000256" key="10">
    <source>
        <dbReference type="ARBA" id="ARBA00022753"/>
    </source>
</evidence>
<evidence type="ECO:0000256" key="8">
    <source>
        <dbReference type="ARBA" id="ARBA00022673"/>
    </source>
</evidence>
<evidence type="ECO:0000256" key="21">
    <source>
        <dbReference type="SAM" id="Phobius"/>
    </source>
</evidence>
<keyword evidence="6" id="KW-0109">Calcium transport</keyword>
<dbReference type="GO" id="GO:0042734">
    <property type="term" value="C:presynaptic membrane"/>
    <property type="evidence" value="ECO:0007669"/>
    <property type="project" value="UniProtKB-SubCell"/>
</dbReference>
<evidence type="ECO:0000256" key="5">
    <source>
        <dbReference type="ARBA" id="ARBA00022448"/>
    </source>
</evidence>
<feature type="transmembrane region" description="Helical" evidence="21">
    <location>
        <begin position="143"/>
        <end position="165"/>
    </location>
</feature>
<keyword evidence="10" id="KW-0967">Endosome</keyword>
<evidence type="ECO:0000256" key="20">
    <source>
        <dbReference type="SAM" id="MobiDB-lite"/>
    </source>
</evidence>
<dbReference type="GO" id="GO:0005768">
    <property type="term" value="C:endosome"/>
    <property type="evidence" value="ECO:0007669"/>
    <property type="project" value="UniProtKB-SubCell"/>
</dbReference>
<evidence type="ECO:0000256" key="15">
    <source>
        <dbReference type="ARBA" id="ARBA00023273"/>
    </source>
</evidence>
<dbReference type="AlphaFoldDB" id="A0A4C1Z7I7"/>
<evidence type="ECO:0000256" key="12">
    <source>
        <dbReference type="ARBA" id="ARBA00022989"/>
    </source>
</evidence>
<name>A0A4C1Z7I7_EUMVA</name>
<keyword evidence="13" id="KW-0406">Ion transport</keyword>
<keyword evidence="15" id="KW-0966">Cell projection</keyword>
<dbReference type="PANTHER" id="PTHR13314">
    <property type="entry name" value="CALCIUM CHANNEL FLOWER HOMOLOG"/>
    <property type="match status" value="1"/>
</dbReference>
<evidence type="ECO:0000256" key="3">
    <source>
        <dbReference type="ARBA" id="ARBA00010023"/>
    </source>
</evidence>
<dbReference type="GO" id="GO:0030672">
    <property type="term" value="C:synaptic vesicle membrane"/>
    <property type="evidence" value="ECO:0007669"/>
    <property type="project" value="UniProtKB-SubCell"/>
</dbReference>
<feature type="compositionally biased region" description="Polar residues" evidence="20">
    <location>
        <begin position="213"/>
        <end position="227"/>
    </location>
</feature>
<gene>
    <name evidence="22" type="primary">flower</name>
    <name evidence="22" type="ORF">EVAR_87811_1</name>
</gene>
<evidence type="ECO:0000313" key="22">
    <source>
        <dbReference type="EMBL" id="GBP82565.1"/>
    </source>
</evidence>
<feature type="transmembrane region" description="Helical" evidence="21">
    <location>
        <begin position="82"/>
        <end position="104"/>
    </location>
</feature>
<keyword evidence="5" id="KW-0813">Transport</keyword>
<keyword evidence="8" id="KW-0107">Calcium channel</keyword>
<evidence type="ECO:0000256" key="18">
    <source>
        <dbReference type="ARBA" id="ARBA00034111"/>
    </source>
</evidence>
<sequence length="233" mass="25525">MYLTADKANKETDEFRLELIFFKDDYYVDGPAWADSAQKTTYLGGCVIVPEGWEQLVVFSDLEPIPRADSGGSYWGHVPPGLVAILLGLLNCTGIFFLQGNYLIAGIWQMLAGFVVLVCEAPCCCFFIDYVQTFSDKMESRPYWNKAILYAGLALPPFFLCFFSFGTLFGSGLIFCTGVLYGMMALGKKASAEDMRSSAATIEAGLGQSNVPHSNLVSNMQPTSITTPPKAVY</sequence>
<dbReference type="PANTHER" id="PTHR13314:SF2">
    <property type="entry name" value="CALCIUM CHANNEL FLOWER HOMOLOG"/>
    <property type="match status" value="1"/>
</dbReference>
<feature type="transmembrane region" description="Helical" evidence="21">
    <location>
        <begin position="110"/>
        <end position="131"/>
    </location>
</feature>
<dbReference type="Proteomes" id="UP000299102">
    <property type="component" value="Unassembled WGS sequence"/>
</dbReference>
<evidence type="ECO:0000256" key="16">
    <source>
        <dbReference type="ARBA" id="ARBA00023303"/>
    </source>
</evidence>
<keyword evidence="9 21" id="KW-0812">Transmembrane</keyword>
<dbReference type="InterPro" id="IPR019365">
    <property type="entry name" value="TVP18/Ca-channel_flower"/>
</dbReference>
<evidence type="ECO:0000256" key="14">
    <source>
        <dbReference type="ARBA" id="ARBA00023136"/>
    </source>
</evidence>
<reference evidence="22 23" key="1">
    <citation type="journal article" date="2019" name="Commun. Biol.">
        <title>The bagworm genome reveals a unique fibroin gene that provides high tensile strength.</title>
        <authorList>
            <person name="Kono N."/>
            <person name="Nakamura H."/>
            <person name="Ohtoshi R."/>
            <person name="Tomita M."/>
            <person name="Numata K."/>
            <person name="Arakawa K."/>
        </authorList>
    </citation>
    <scope>NUCLEOTIDE SEQUENCE [LARGE SCALE GENOMIC DNA]</scope>
</reference>
<keyword evidence="11" id="KW-0106">Calcium</keyword>
<evidence type="ECO:0000256" key="13">
    <source>
        <dbReference type="ARBA" id="ARBA00023065"/>
    </source>
</evidence>
<dbReference type="EMBL" id="BGZK01001571">
    <property type="protein sequence ID" value="GBP82565.1"/>
    <property type="molecule type" value="Genomic_DNA"/>
</dbReference>
<keyword evidence="14 21" id="KW-0472">Membrane</keyword>
<evidence type="ECO:0000313" key="23">
    <source>
        <dbReference type="Proteomes" id="UP000299102"/>
    </source>
</evidence>
<evidence type="ECO:0000256" key="19">
    <source>
        <dbReference type="ARBA" id="ARBA00046506"/>
    </source>
</evidence>
<dbReference type="SMART" id="SM01077">
    <property type="entry name" value="Cg6151-P"/>
    <property type="match status" value="1"/>
</dbReference>
<evidence type="ECO:0000256" key="9">
    <source>
        <dbReference type="ARBA" id="ARBA00022692"/>
    </source>
</evidence>
<comment type="subunit">
    <text evidence="19">Homomultimer. Associates with the dally/ magu complex.</text>
</comment>
<evidence type="ECO:0000256" key="6">
    <source>
        <dbReference type="ARBA" id="ARBA00022568"/>
    </source>
</evidence>
<evidence type="ECO:0000256" key="1">
    <source>
        <dbReference type="ARBA" id="ARBA00004177"/>
    </source>
</evidence>
<accession>A0A4C1Z7I7</accession>
<evidence type="ECO:0000256" key="2">
    <source>
        <dbReference type="ARBA" id="ARBA00004644"/>
    </source>
</evidence>
<evidence type="ECO:0000256" key="17">
    <source>
        <dbReference type="ARBA" id="ARBA00023329"/>
    </source>
</evidence>
<dbReference type="GO" id="GO:0005262">
    <property type="term" value="F:calcium channel activity"/>
    <property type="evidence" value="ECO:0007669"/>
    <property type="project" value="UniProtKB-KW"/>
</dbReference>